<dbReference type="Proteomes" id="UP000232875">
    <property type="component" value="Unassembled WGS sequence"/>
</dbReference>
<keyword evidence="12" id="KW-1185">Reference proteome</keyword>
<feature type="region of interest" description="Disordered" evidence="9">
    <location>
        <begin position="454"/>
        <end position="481"/>
    </location>
</feature>
<dbReference type="AlphaFoldDB" id="A0A2N1JC95"/>
<evidence type="ECO:0000256" key="4">
    <source>
        <dbReference type="ARBA" id="ARBA00023015"/>
    </source>
</evidence>
<feature type="compositionally biased region" description="Low complexity" evidence="9">
    <location>
        <begin position="51"/>
        <end position="64"/>
    </location>
</feature>
<feature type="compositionally biased region" description="Basic residues" evidence="9">
    <location>
        <begin position="245"/>
        <end position="257"/>
    </location>
</feature>
<reference evidence="11 12" key="1">
    <citation type="submission" date="2017-10" db="EMBL/GenBank/DDBJ databases">
        <title>A novel species of cold-tolerant Malassezia isolated from bats.</title>
        <authorList>
            <person name="Lorch J.M."/>
            <person name="Palmer J.M."/>
            <person name="Vanderwolf K.J."/>
            <person name="Schmidt K.Z."/>
            <person name="Verant M.L."/>
            <person name="Weller T.J."/>
            <person name="Blehert D.S."/>
        </authorList>
    </citation>
    <scope>NUCLEOTIDE SEQUENCE [LARGE SCALE GENOMIC DNA]</scope>
    <source>
        <strain evidence="11 12">NWHC:44797-103</strain>
    </source>
</reference>
<proteinExistence type="inferred from homology"/>
<evidence type="ECO:0000259" key="10">
    <source>
        <dbReference type="Pfam" id="PF05236"/>
    </source>
</evidence>
<dbReference type="GO" id="GO:0016251">
    <property type="term" value="F:RNA polymerase II general transcription initiation factor activity"/>
    <property type="evidence" value="ECO:0007669"/>
    <property type="project" value="TreeGrafter"/>
</dbReference>
<accession>A0A2N1JC95</accession>
<name>A0A2N1JC95_9BASI</name>
<evidence type="ECO:0000256" key="9">
    <source>
        <dbReference type="SAM" id="MobiDB-lite"/>
    </source>
</evidence>
<dbReference type="GO" id="GO:0005669">
    <property type="term" value="C:transcription factor TFIID complex"/>
    <property type="evidence" value="ECO:0007669"/>
    <property type="project" value="InterPro"/>
</dbReference>
<evidence type="ECO:0000256" key="2">
    <source>
        <dbReference type="ARBA" id="ARBA00006178"/>
    </source>
</evidence>
<comment type="function">
    <text evidence="7">Functions as a component of the DNA-binding general transcription factor complex TFIID. Binding of TFIID to a promoter (with or without TATA element) is the initial step in pre-initiation complex (PIC) formation. TFIID plays a key role in the regulation of gene expression by RNA polymerase II through different activities such as transcription activator interaction, core promoter recognition and selectivity, TFIIA and TFIIB interaction, chromatin modification (histone acetylation by TAF1), facilitation of DNA opening and initiation of transcription.</text>
</comment>
<feature type="compositionally biased region" description="Low complexity" evidence="9">
    <location>
        <begin position="306"/>
        <end position="317"/>
    </location>
</feature>
<feature type="compositionally biased region" description="Basic and acidic residues" evidence="9">
    <location>
        <begin position="1"/>
        <end position="26"/>
    </location>
</feature>
<dbReference type="STRING" id="2020962.A0A2N1JC95"/>
<keyword evidence="5" id="KW-0804">Transcription</keyword>
<evidence type="ECO:0000256" key="3">
    <source>
        <dbReference type="ARBA" id="ARBA00017306"/>
    </source>
</evidence>
<dbReference type="Pfam" id="PF05236">
    <property type="entry name" value="TAF4"/>
    <property type="match status" value="1"/>
</dbReference>
<protein>
    <recommendedName>
        <fullName evidence="3">Transcription initiation factor TFIID subunit 4</fullName>
    </recommendedName>
    <alternativeName>
        <fullName evidence="8">TBP-associated factor 4</fullName>
    </alternativeName>
</protein>
<keyword evidence="4" id="KW-0805">Transcription regulation</keyword>
<gene>
    <name evidence="11" type="ORF">MVES_002010</name>
</gene>
<evidence type="ECO:0000256" key="6">
    <source>
        <dbReference type="ARBA" id="ARBA00023242"/>
    </source>
</evidence>
<evidence type="ECO:0000313" key="11">
    <source>
        <dbReference type="EMBL" id="PKI84164.1"/>
    </source>
</evidence>
<keyword evidence="6" id="KW-0539">Nucleus</keyword>
<evidence type="ECO:0000313" key="12">
    <source>
        <dbReference type="Proteomes" id="UP000232875"/>
    </source>
</evidence>
<comment type="similarity">
    <text evidence="2">Belongs to the TAF4 family.</text>
</comment>
<sequence>MEKRAEERGADDGRQPKKIKTEHVADEVENVSGMGESSDATLGAVASPHVSSTPPSAPAQLPAAQDARSALGTMSPGMSNLDRLANIAAQTQRTDGANVNPLLHTPTNPNLPLSLQRLQAVRSAHGSPMQGTPSGSNPGLAQPSMASSYDNLMDVMGFSGVDLRAEEVMIQQSSSLWEDASQSAAAVLNGAGSGQGLYLNIYPLSSMVHRIARQYGLKVDAATLDYLSIATRMRFRNLVESMVRSSRHRTNSSHQRKPVKDANGNPAYHEVLLSNPAKQLAAIEKADRIDEGNWRRLRLEREEAEAAAQEAAIAGEENGTPRNDARKSKRPSTSGRNLSEDVRKKLADSTAMRHLGANSITSKYAWLQSPGMRTSGPKSVREKEAGAEKSTATPSSNLPKPKFAPQQSTRLAPSHVHAGAWSDVAARQAAQREHERMAKARVTLLDALAALEREQAGGAGRGSGSRALYRARAWGKGRGSY</sequence>
<dbReference type="InterPro" id="IPR007900">
    <property type="entry name" value="TAF4_C"/>
</dbReference>
<evidence type="ECO:0000256" key="7">
    <source>
        <dbReference type="ARBA" id="ARBA00025346"/>
    </source>
</evidence>
<feature type="region of interest" description="Disordered" evidence="9">
    <location>
        <begin position="245"/>
        <end position="267"/>
    </location>
</feature>
<dbReference type="GO" id="GO:0006367">
    <property type="term" value="P:transcription initiation at RNA polymerase II promoter"/>
    <property type="evidence" value="ECO:0007669"/>
    <property type="project" value="TreeGrafter"/>
</dbReference>
<organism evidence="11 12">
    <name type="scientific">Malassezia vespertilionis</name>
    <dbReference type="NCBI Taxonomy" id="2020962"/>
    <lineage>
        <taxon>Eukaryota</taxon>
        <taxon>Fungi</taxon>
        <taxon>Dikarya</taxon>
        <taxon>Basidiomycota</taxon>
        <taxon>Ustilaginomycotina</taxon>
        <taxon>Malasseziomycetes</taxon>
        <taxon>Malasseziales</taxon>
        <taxon>Malasseziaceae</taxon>
        <taxon>Malassezia</taxon>
    </lineage>
</organism>
<dbReference type="CDD" id="cd08045">
    <property type="entry name" value="HFD_TAF4"/>
    <property type="match status" value="1"/>
</dbReference>
<evidence type="ECO:0000256" key="1">
    <source>
        <dbReference type="ARBA" id="ARBA00004123"/>
    </source>
</evidence>
<feature type="region of interest" description="Disordered" evidence="9">
    <location>
        <begin position="368"/>
        <end position="416"/>
    </location>
</feature>
<dbReference type="InterPro" id="IPR045144">
    <property type="entry name" value="TAF4"/>
</dbReference>
<feature type="region of interest" description="Disordered" evidence="9">
    <location>
        <begin position="1"/>
        <end position="77"/>
    </location>
</feature>
<feature type="domain" description="Transcription initiation factor TFIID component TAF4 C-terminal" evidence="10">
    <location>
        <begin position="153"/>
        <end position="457"/>
    </location>
</feature>
<dbReference type="PANTHER" id="PTHR15138:SF14">
    <property type="entry name" value="TRANSCRIPTION INITIATION FACTOR TFIID SUBUNIT 4"/>
    <property type="match status" value="1"/>
</dbReference>
<comment type="subcellular location">
    <subcellularLocation>
        <location evidence="1">Nucleus</location>
    </subcellularLocation>
</comment>
<dbReference type="OrthoDB" id="21060at2759"/>
<feature type="compositionally biased region" description="Basic and acidic residues" evidence="9">
    <location>
        <begin position="338"/>
        <end position="347"/>
    </location>
</feature>
<feature type="region of interest" description="Disordered" evidence="9">
    <location>
        <begin position="306"/>
        <end position="354"/>
    </location>
</feature>
<dbReference type="EMBL" id="KZ454990">
    <property type="protein sequence ID" value="PKI84164.1"/>
    <property type="molecule type" value="Genomic_DNA"/>
</dbReference>
<dbReference type="GO" id="GO:0003677">
    <property type="term" value="F:DNA binding"/>
    <property type="evidence" value="ECO:0007669"/>
    <property type="project" value="TreeGrafter"/>
</dbReference>
<dbReference type="PANTHER" id="PTHR15138">
    <property type="entry name" value="TRANSCRIPTION INITIATION FACTOR TFIID SUBUNIT 4"/>
    <property type="match status" value="1"/>
</dbReference>
<evidence type="ECO:0000256" key="8">
    <source>
        <dbReference type="ARBA" id="ARBA00031747"/>
    </source>
</evidence>
<evidence type="ECO:0000256" key="5">
    <source>
        <dbReference type="ARBA" id="ARBA00023163"/>
    </source>
</evidence>